<gene>
    <name evidence="3" type="ORF">UFOPK1874_00805</name>
</gene>
<dbReference type="InterPro" id="IPR036388">
    <property type="entry name" value="WH-like_DNA-bd_sf"/>
</dbReference>
<accession>A0A6J6HW58</accession>
<name>A0A6J6HW58_9ZZZZ</name>
<dbReference type="GO" id="GO:0006355">
    <property type="term" value="P:regulation of DNA-templated transcription"/>
    <property type="evidence" value="ECO:0007669"/>
    <property type="project" value="InterPro"/>
</dbReference>
<proteinExistence type="predicted"/>
<dbReference type="Pfam" id="PF00196">
    <property type="entry name" value="GerE"/>
    <property type="match status" value="1"/>
</dbReference>
<feature type="domain" description="HTH luxR-type" evidence="2">
    <location>
        <begin position="221"/>
        <end position="253"/>
    </location>
</feature>
<evidence type="ECO:0000256" key="1">
    <source>
        <dbReference type="SAM" id="MobiDB-lite"/>
    </source>
</evidence>
<dbReference type="Gene3D" id="1.10.10.10">
    <property type="entry name" value="Winged helix-like DNA-binding domain superfamily/Winged helix DNA-binding domain"/>
    <property type="match status" value="1"/>
</dbReference>
<protein>
    <submittedName>
        <fullName evidence="3">Unannotated protein</fullName>
    </submittedName>
</protein>
<organism evidence="3">
    <name type="scientific">freshwater metagenome</name>
    <dbReference type="NCBI Taxonomy" id="449393"/>
    <lineage>
        <taxon>unclassified sequences</taxon>
        <taxon>metagenomes</taxon>
        <taxon>ecological metagenomes</taxon>
    </lineage>
</organism>
<feature type="compositionally biased region" description="Low complexity" evidence="1">
    <location>
        <begin position="1"/>
        <end position="16"/>
    </location>
</feature>
<evidence type="ECO:0000259" key="2">
    <source>
        <dbReference type="Pfam" id="PF00196"/>
    </source>
</evidence>
<dbReference type="GO" id="GO:0003677">
    <property type="term" value="F:DNA binding"/>
    <property type="evidence" value="ECO:0007669"/>
    <property type="project" value="InterPro"/>
</dbReference>
<sequence length="265" mass="30577">MAHTPHSTDPSTTTAPFSPPPDQLVWTTVGNGPSRQIIDEWVRYARRPAILRHVNAWPFMPRRVEHLDEVLELAGFGRAIDDVEGDQFLWHLVREAEHDDIAARIVLHRMMPSIMNMARRRGPVFHGGIEAAMNDAIGTAWMIIRTFPHDRRPRKIAANLARDTENYAFVRQHRLRRVSELQVGDEKLYDIFELRYSSDKNSSFDDVMAEAQESGVRKQHIELLHRLASGEHSRDIAEEMGMSARTVRQHRKDAVEEVRRVLLNN</sequence>
<evidence type="ECO:0000313" key="3">
    <source>
        <dbReference type="EMBL" id="CAB4617430.1"/>
    </source>
</evidence>
<dbReference type="InterPro" id="IPR016032">
    <property type="entry name" value="Sig_transdc_resp-reg_C-effctor"/>
</dbReference>
<feature type="region of interest" description="Disordered" evidence="1">
    <location>
        <begin position="1"/>
        <end position="22"/>
    </location>
</feature>
<dbReference type="AlphaFoldDB" id="A0A6J6HW58"/>
<dbReference type="SUPFAM" id="SSF46894">
    <property type="entry name" value="C-terminal effector domain of the bipartite response regulators"/>
    <property type="match status" value="1"/>
</dbReference>
<dbReference type="InterPro" id="IPR000792">
    <property type="entry name" value="Tscrpt_reg_LuxR_C"/>
</dbReference>
<dbReference type="EMBL" id="CAEZUX010000086">
    <property type="protein sequence ID" value="CAB4617430.1"/>
    <property type="molecule type" value="Genomic_DNA"/>
</dbReference>
<reference evidence="3" key="1">
    <citation type="submission" date="2020-05" db="EMBL/GenBank/DDBJ databases">
        <authorList>
            <person name="Chiriac C."/>
            <person name="Salcher M."/>
            <person name="Ghai R."/>
            <person name="Kavagutti S V."/>
        </authorList>
    </citation>
    <scope>NUCLEOTIDE SEQUENCE</scope>
</reference>